<evidence type="ECO:0000313" key="4">
    <source>
        <dbReference type="Proteomes" id="UP001055712"/>
    </source>
</evidence>
<name>A0A9D4Z2R4_CHLVU</name>
<feature type="region of interest" description="Disordered" evidence="1">
    <location>
        <begin position="181"/>
        <end position="211"/>
    </location>
</feature>
<feature type="transmembrane region" description="Helical" evidence="2">
    <location>
        <begin position="136"/>
        <end position="159"/>
    </location>
</feature>
<protein>
    <submittedName>
        <fullName evidence="3">Uncharacterized protein</fullName>
    </submittedName>
</protein>
<accession>A0A9D4Z2R4</accession>
<comment type="caution">
    <text evidence="3">The sequence shown here is derived from an EMBL/GenBank/DDBJ whole genome shotgun (WGS) entry which is preliminary data.</text>
</comment>
<gene>
    <name evidence="3" type="ORF">D9Q98_001147</name>
</gene>
<dbReference type="Proteomes" id="UP001055712">
    <property type="component" value="Unassembled WGS sequence"/>
</dbReference>
<keyword evidence="2" id="KW-0472">Membrane</keyword>
<reference evidence="3" key="2">
    <citation type="submission" date="2020-11" db="EMBL/GenBank/DDBJ databases">
        <authorList>
            <person name="Cecchin M."/>
            <person name="Marcolungo L."/>
            <person name="Rossato M."/>
            <person name="Girolomoni L."/>
            <person name="Cosentino E."/>
            <person name="Cuine S."/>
            <person name="Li-Beisson Y."/>
            <person name="Delledonne M."/>
            <person name="Ballottari M."/>
        </authorList>
    </citation>
    <scope>NUCLEOTIDE SEQUENCE</scope>
    <source>
        <strain evidence="3">211/11P</strain>
        <tissue evidence="3">Whole cell</tissue>
    </source>
</reference>
<reference evidence="3" key="1">
    <citation type="journal article" date="2019" name="Plant J.">
        <title>Chlorella vulgaris genome assembly and annotation reveals the molecular basis for metabolic acclimation to high light conditions.</title>
        <authorList>
            <person name="Cecchin M."/>
            <person name="Marcolungo L."/>
            <person name="Rossato M."/>
            <person name="Girolomoni L."/>
            <person name="Cosentino E."/>
            <person name="Cuine S."/>
            <person name="Li-Beisson Y."/>
            <person name="Delledonne M."/>
            <person name="Ballottari M."/>
        </authorList>
    </citation>
    <scope>NUCLEOTIDE SEQUENCE</scope>
    <source>
        <strain evidence="3">211/11P</strain>
    </source>
</reference>
<dbReference type="OrthoDB" id="10409098at2759"/>
<dbReference type="AlphaFoldDB" id="A0A9D4Z2R4"/>
<evidence type="ECO:0000313" key="3">
    <source>
        <dbReference type="EMBL" id="KAI3438727.1"/>
    </source>
</evidence>
<feature type="transmembrane region" description="Helical" evidence="2">
    <location>
        <begin position="53"/>
        <end position="76"/>
    </location>
</feature>
<keyword evidence="4" id="KW-1185">Reference proteome</keyword>
<keyword evidence="2" id="KW-0812">Transmembrane</keyword>
<proteinExistence type="predicted"/>
<sequence length="211" mass="22093">MVRLGGKAWTWALYAPNTIASVLFCIVSLITFADLVQVQWEESAGSLGTQLNGVLAATFMAPVLTGSLTLFSFFLLIKKSFSRSGTEFSYGVCTGFFLKNSMFLLLTGVSLSATKHFTHTFEASPTGVWAPSATNAYVGTEVLAFICCGFHLAMAATLINNRKAFGHAQLTVDELGLSTRLRSSGTPSSSAPAAGAPATAGAGQSGAWSTV</sequence>
<evidence type="ECO:0000256" key="1">
    <source>
        <dbReference type="SAM" id="MobiDB-lite"/>
    </source>
</evidence>
<organism evidence="3 4">
    <name type="scientific">Chlorella vulgaris</name>
    <name type="common">Green alga</name>
    <dbReference type="NCBI Taxonomy" id="3077"/>
    <lineage>
        <taxon>Eukaryota</taxon>
        <taxon>Viridiplantae</taxon>
        <taxon>Chlorophyta</taxon>
        <taxon>core chlorophytes</taxon>
        <taxon>Trebouxiophyceae</taxon>
        <taxon>Chlorellales</taxon>
        <taxon>Chlorellaceae</taxon>
        <taxon>Chlorella clade</taxon>
        <taxon>Chlorella</taxon>
    </lineage>
</organism>
<feature type="compositionally biased region" description="Low complexity" evidence="1">
    <location>
        <begin position="183"/>
        <end position="211"/>
    </location>
</feature>
<keyword evidence="2" id="KW-1133">Transmembrane helix</keyword>
<evidence type="ECO:0000256" key="2">
    <source>
        <dbReference type="SAM" id="Phobius"/>
    </source>
</evidence>
<dbReference type="EMBL" id="SIDB01000001">
    <property type="protein sequence ID" value="KAI3438727.1"/>
    <property type="molecule type" value="Genomic_DNA"/>
</dbReference>
<feature type="transmembrane region" description="Helical" evidence="2">
    <location>
        <begin position="12"/>
        <end position="33"/>
    </location>
</feature>
<feature type="transmembrane region" description="Helical" evidence="2">
    <location>
        <begin position="88"/>
        <end position="111"/>
    </location>
</feature>